<sequence length="138" mass="15546">MGGWLIAPLAWLLVALLSASLALLLYTTALVTPHAIQTLMSQSALNIATWFVSFVFAIAMWYYTLWLTIAFFKRRKSVPKHYIIWLLVSVLLAVKAFAFSPVSDALAVRQLLFPLLATALLVPYFKRSTRVKKTFVNP</sequence>
<organism evidence="2 3">
    <name type="scientific">Enterobacter hormaechei</name>
    <dbReference type="NCBI Taxonomy" id="158836"/>
    <lineage>
        <taxon>Bacteria</taxon>
        <taxon>Pseudomonadati</taxon>
        <taxon>Pseudomonadota</taxon>
        <taxon>Gammaproteobacteria</taxon>
        <taxon>Enterobacterales</taxon>
        <taxon>Enterobacteriaceae</taxon>
        <taxon>Enterobacter</taxon>
        <taxon>Enterobacter cloacae complex</taxon>
    </lineage>
</organism>
<dbReference type="Pfam" id="PF10754">
    <property type="entry name" value="DUF2569"/>
    <property type="match status" value="1"/>
</dbReference>
<keyword evidence="1" id="KW-0472">Membrane</keyword>
<reference evidence="2" key="1">
    <citation type="submission" date="2020-07" db="EMBL/GenBank/DDBJ databases">
        <title>Clinical and genomic characterization of carbapenemase-producing Enterobacterales causing secondary infections during the COVID-19 crisis at a New York City hospital.</title>
        <authorList>
            <person name="Gomez-Simmonds A."/>
            <person name="Annavajhala M.K."/>
            <person name="Uhlemann A.-C."/>
        </authorList>
    </citation>
    <scope>NUCLEOTIDE SEQUENCE</scope>
    <source>
        <strain evidence="2">NK1396</strain>
    </source>
</reference>
<protein>
    <submittedName>
        <fullName evidence="2">DUF2569 domain-containing protein</fullName>
    </submittedName>
</protein>
<feature type="transmembrane region" description="Helical" evidence="1">
    <location>
        <begin position="82"/>
        <end position="100"/>
    </location>
</feature>
<dbReference type="InterPro" id="IPR019690">
    <property type="entry name" value="DUF2569"/>
</dbReference>
<evidence type="ECO:0000313" key="3">
    <source>
        <dbReference type="Proteomes" id="UP000655273"/>
    </source>
</evidence>
<proteinExistence type="predicted"/>
<dbReference type="AlphaFoldDB" id="A0A927DKY6"/>
<name>A0A927DKY6_9ENTR</name>
<keyword evidence="1" id="KW-1133">Transmembrane helix</keyword>
<comment type="caution">
    <text evidence="2">The sequence shown here is derived from an EMBL/GenBank/DDBJ whole genome shotgun (WGS) entry which is preliminary data.</text>
</comment>
<dbReference type="Proteomes" id="UP000655273">
    <property type="component" value="Unassembled WGS sequence"/>
</dbReference>
<evidence type="ECO:0000256" key="1">
    <source>
        <dbReference type="SAM" id="Phobius"/>
    </source>
</evidence>
<feature type="transmembrane region" description="Helical" evidence="1">
    <location>
        <begin position="106"/>
        <end position="125"/>
    </location>
</feature>
<feature type="transmembrane region" description="Helical" evidence="1">
    <location>
        <begin position="45"/>
        <end position="70"/>
    </location>
</feature>
<gene>
    <name evidence="2" type="ORF">IE983_05370</name>
</gene>
<keyword evidence="1" id="KW-0812">Transmembrane</keyword>
<evidence type="ECO:0000313" key="2">
    <source>
        <dbReference type="EMBL" id="MBD3706742.1"/>
    </source>
</evidence>
<accession>A0A927DKY6</accession>
<dbReference type="EMBL" id="JACXTA010000001">
    <property type="protein sequence ID" value="MBD3706742.1"/>
    <property type="molecule type" value="Genomic_DNA"/>
</dbReference>